<feature type="binding site" evidence="4">
    <location>
        <begin position="73"/>
        <end position="75"/>
    </location>
    <ligand>
        <name>acetyl-CoA</name>
        <dbReference type="ChEBI" id="CHEBI:57288"/>
        <label>1</label>
    </ligand>
</feature>
<dbReference type="EC" id="2.3.1.189" evidence="4"/>
<evidence type="ECO:0000256" key="2">
    <source>
        <dbReference type="ARBA" id="ARBA00022737"/>
    </source>
</evidence>
<comment type="similarity">
    <text evidence="4">Belongs to the acetyltransferase family. MshD subfamily.</text>
</comment>
<dbReference type="InterPro" id="IPR016181">
    <property type="entry name" value="Acyl_CoA_acyltransferase"/>
</dbReference>
<comment type="subunit">
    <text evidence="4">Monomer.</text>
</comment>
<feature type="domain" description="N-acetyltransferase" evidence="5">
    <location>
        <begin position="8"/>
        <end position="138"/>
    </location>
</feature>
<reference evidence="6" key="2">
    <citation type="journal article" date="2021" name="PeerJ">
        <title>Extensive microbial diversity within the chicken gut microbiome revealed by metagenomics and culture.</title>
        <authorList>
            <person name="Gilroy R."/>
            <person name="Ravi A."/>
            <person name="Getino M."/>
            <person name="Pursley I."/>
            <person name="Horton D.L."/>
            <person name="Alikhan N.F."/>
            <person name="Baker D."/>
            <person name="Gharbi K."/>
            <person name="Hall N."/>
            <person name="Watson M."/>
            <person name="Adriaenssens E.M."/>
            <person name="Foster-Nyarko E."/>
            <person name="Jarju S."/>
            <person name="Secka A."/>
            <person name="Antonio M."/>
            <person name="Oren A."/>
            <person name="Chaudhuri R.R."/>
            <person name="La Ragione R."/>
            <person name="Hildebrand F."/>
            <person name="Pallen M.J."/>
        </authorList>
    </citation>
    <scope>NUCLEOTIDE SEQUENCE</scope>
    <source>
        <strain evidence="6">ChiGjej1B1-24693</strain>
    </source>
</reference>
<evidence type="ECO:0000313" key="7">
    <source>
        <dbReference type="Proteomes" id="UP000886842"/>
    </source>
</evidence>
<comment type="catalytic activity">
    <reaction evidence="4">
        <text>1D-myo-inositol 2-(L-cysteinylamino)-2-deoxy-alpha-D-glucopyranoside + acetyl-CoA = mycothiol + CoA + H(+)</text>
        <dbReference type="Rhea" id="RHEA:26172"/>
        <dbReference type="ChEBI" id="CHEBI:15378"/>
        <dbReference type="ChEBI" id="CHEBI:16768"/>
        <dbReference type="ChEBI" id="CHEBI:57287"/>
        <dbReference type="ChEBI" id="CHEBI:57288"/>
        <dbReference type="ChEBI" id="CHEBI:58887"/>
        <dbReference type="EC" id="2.3.1.189"/>
    </reaction>
</comment>
<feature type="binding site" evidence="4">
    <location>
        <position position="221"/>
    </location>
    <ligand>
        <name>1D-myo-inositol 2-(L-cysteinylamino)-2-deoxy-alpha-D-glucopyranoside</name>
        <dbReference type="ChEBI" id="CHEBI:58887"/>
    </ligand>
</feature>
<dbReference type="CDD" id="cd04301">
    <property type="entry name" value="NAT_SF"/>
    <property type="match status" value="2"/>
</dbReference>
<evidence type="ECO:0000313" key="6">
    <source>
        <dbReference type="EMBL" id="HIT74224.1"/>
    </source>
</evidence>
<dbReference type="GO" id="GO:0008999">
    <property type="term" value="F:protein-N-terminal-alanine acetyltransferase activity"/>
    <property type="evidence" value="ECO:0007669"/>
    <property type="project" value="TreeGrafter"/>
</dbReference>
<dbReference type="InterPro" id="IPR000182">
    <property type="entry name" value="GNAT_dom"/>
</dbReference>
<dbReference type="PIRSF" id="PIRSF021524">
    <property type="entry name" value="MSH_acetyltransferase"/>
    <property type="match status" value="1"/>
</dbReference>
<organism evidence="6 7">
    <name type="scientific">Candidatus Avipropionibacterium avicola</name>
    <dbReference type="NCBI Taxonomy" id="2840701"/>
    <lineage>
        <taxon>Bacteria</taxon>
        <taxon>Bacillati</taxon>
        <taxon>Actinomycetota</taxon>
        <taxon>Actinomycetes</taxon>
        <taxon>Propionibacteriales</taxon>
        <taxon>Propionibacteriaceae</taxon>
        <taxon>Propionibacteriaceae incertae sedis</taxon>
        <taxon>Candidatus Avipropionibacterium</taxon>
    </lineage>
</organism>
<feature type="binding site" evidence="4">
    <location>
        <begin position="273"/>
        <end position="278"/>
    </location>
    <ligand>
        <name>acetyl-CoA</name>
        <dbReference type="ChEBI" id="CHEBI:57288"/>
        <label>2</label>
    </ligand>
</feature>
<reference evidence="6" key="1">
    <citation type="submission" date="2020-10" db="EMBL/GenBank/DDBJ databases">
        <authorList>
            <person name="Gilroy R."/>
        </authorList>
    </citation>
    <scope>NUCLEOTIDE SEQUENCE</scope>
    <source>
        <strain evidence="6">ChiGjej1B1-24693</strain>
    </source>
</reference>
<dbReference type="Pfam" id="PF00583">
    <property type="entry name" value="Acetyltransf_1"/>
    <property type="match status" value="2"/>
</dbReference>
<dbReference type="Proteomes" id="UP000886842">
    <property type="component" value="Unassembled WGS sequence"/>
</dbReference>
<keyword evidence="1 4" id="KW-0808">Transferase</keyword>
<evidence type="ECO:0000256" key="3">
    <source>
        <dbReference type="ARBA" id="ARBA00023315"/>
    </source>
</evidence>
<comment type="function">
    <text evidence="4">Catalyzes the transfer of acetyl from acetyl-CoA to desacetylmycothiol (Cys-GlcN-Ins) to form mycothiol.</text>
</comment>
<name>A0A9D1KKH3_9ACTN</name>
<dbReference type="EMBL" id="DVLP01000041">
    <property type="protein sequence ID" value="HIT74224.1"/>
    <property type="molecule type" value="Genomic_DNA"/>
</dbReference>
<dbReference type="NCBIfam" id="TIGR03448">
    <property type="entry name" value="mycothiol_MshD"/>
    <property type="match status" value="1"/>
</dbReference>
<evidence type="ECO:0000259" key="5">
    <source>
        <dbReference type="PROSITE" id="PS51186"/>
    </source>
</evidence>
<feature type="binding site" evidence="4">
    <location>
        <begin position="234"/>
        <end position="236"/>
    </location>
    <ligand>
        <name>acetyl-CoA</name>
        <dbReference type="ChEBI" id="CHEBI:57288"/>
        <label>2</label>
    </ligand>
</feature>
<feature type="binding site" evidence="4">
    <location>
        <position position="230"/>
    </location>
    <ligand>
        <name>1D-myo-inositol 2-(L-cysteinylamino)-2-deoxy-alpha-D-glucopyranoside</name>
        <dbReference type="ChEBI" id="CHEBI:58887"/>
    </ligand>
</feature>
<dbReference type="AlphaFoldDB" id="A0A9D1KKH3"/>
<sequence>MSTTVATQVLDHLPSPQQQQVRALVDRAHSTDRVAALNEQALLGLDTTGTHVLAEADGQVVGYATLADRTAQLVVDPVRRRAGLGTRLADLLADRARAGDTTIRGWWAFGDLPGAAALATRRGLDRVRELLRLERPIANPEPPVTPRPPEGIALRSFVPGQDDRAWLDLNALAFKSHPEQGRMTQDDLDARIAESWFDPAGFLLAVDAATPSRLRGFHWTKAEPGEPVGEVYVLGVDPAASGQGLGGVLLEAGLAHLADRGVQTVELYVEGDNDPALKLYRRARFTTAATDVMYAAAEEARR</sequence>
<evidence type="ECO:0000256" key="1">
    <source>
        <dbReference type="ARBA" id="ARBA00022679"/>
    </source>
</evidence>
<dbReference type="InterPro" id="IPR050276">
    <property type="entry name" value="MshD_Acetyltransferase"/>
</dbReference>
<keyword evidence="3 4" id="KW-0012">Acyltransferase</keyword>
<accession>A0A9D1KKH3</accession>
<proteinExistence type="inferred from homology"/>
<feature type="binding site" evidence="4">
    <location>
        <position position="268"/>
    </location>
    <ligand>
        <name>1D-myo-inositol 2-(L-cysteinylamino)-2-deoxy-alpha-D-glucopyranoside</name>
        <dbReference type="ChEBI" id="CHEBI:58887"/>
    </ligand>
</feature>
<evidence type="ECO:0000256" key="4">
    <source>
        <dbReference type="HAMAP-Rule" id="MF_01698"/>
    </source>
</evidence>
<feature type="binding site" evidence="4">
    <location>
        <position position="39"/>
    </location>
    <ligand>
        <name>1D-myo-inositol 2-(L-cysteinylamino)-2-deoxy-alpha-D-glucopyranoside</name>
        <dbReference type="ChEBI" id="CHEBI:58887"/>
    </ligand>
</feature>
<dbReference type="Gene3D" id="3.40.630.30">
    <property type="match status" value="1"/>
</dbReference>
<dbReference type="SUPFAM" id="SSF55729">
    <property type="entry name" value="Acyl-CoA N-acyltransferases (Nat)"/>
    <property type="match status" value="2"/>
</dbReference>
<gene>
    <name evidence="4 6" type="primary">mshD</name>
    <name evidence="6" type="ORF">IAA98_01390</name>
</gene>
<keyword evidence="2 4" id="KW-0677">Repeat</keyword>
<dbReference type="HAMAP" id="MF_01698">
    <property type="entry name" value="MshD"/>
    <property type="match status" value="1"/>
</dbReference>
<dbReference type="PROSITE" id="PS51186">
    <property type="entry name" value="GNAT"/>
    <property type="match status" value="2"/>
</dbReference>
<dbReference type="PANTHER" id="PTHR43617">
    <property type="entry name" value="L-AMINO ACID N-ACETYLTRANSFERASE"/>
    <property type="match status" value="1"/>
</dbReference>
<protein>
    <recommendedName>
        <fullName evidence="4">Mycothiol acetyltransferase</fullName>
        <shortName evidence="4">MSH acetyltransferase</shortName>
        <ecNumber evidence="4">2.3.1.189</ecNumber>
    </recommendedName>
    <alternativeName>
        <fullName evidence="4">Mycothiol synthase</fullName>
    </alternativeName>
</protein>
<comment type="caution">
    <text evidence="4">Lacks conserved residue(s) required for the propagation of feature annotation.</text>
</comment>
<comment type="caution">
    <text evidence="6">The sequence shown here is derived from an EMBL/GenBank/DDBJ whole genome shotgun (WGS) entry which is preliminary data.</text>
</comment>
<dbReference type="InterPro" id="IPR017813">
    <property type="entry name" value="Mycothiol_AcTrfase"/>
</dbReference>
<dbReference type="GO" id="GO:0010125">
    <property type="term" value="P:mycothiol biosynthetic process"/>
    <property type="evidence" value="ECO:0007669"/>
    <property type="project" value="UniProtKB-UniRule"/>
</dbReference>
<feature type="binding site" evidence="4">
    <location>
        <position position="179"/>
    </location>
    <ligand>
        <name>1D-myo-inositol 2-(L-cysteinylamino)-2-deoxy-alpha-D-glucopyranoside</name>
        <dbReference type="ChEBI" id="CHEBI:58887"/>
    </ligand>
</feature>
<dbReference type="GO" id="GO:0035447">
    <property type="term" value="F:mycothiol synthase activity"/>
    <property type="evidence" value="ECO:0007669"/>
    <property type="project" value="UniProtKB-UniRule"/>
</dbReference>
<feature type="domain" description="N-acetyltransferase" evidence="5">
    <location>
        <begin position="152"/>
        <end position="302"/>
    </location>
</feature>
<dbReference type="PANTHER" id="PTHR43617:SF31">
    <property type="entry name" value="MYCOTHIOL ACETYLTRANSFERASE"/>
    <property type="match status" value="1"/>
</dbReference>